<dbReference type="Proteomes" id="UP001154282">
    <property type="component" value="Unassembled WGS sequence"/>
</dbReference>
<proteinExistence type="predicted"/>
<feature type="compositionally biased region" description="Polar residues" evidence="1">
    <location>
        <begin position="333"/>
        <end position="358"/>
    </location>
</feature>
<feature type="region of interest" description="Disordered" evidence="1">
    <location>
        <begin position="333"/>
        <end position="406"/>
    </location>
</feature>
<reference evidence="2" key="1">
    <citation type="submission" date="2022-08" db="EMBL/GenBank/DDBJ databases">
        <authorList>
            <person name="Gutierrez-Valencia J."/>
        </authorList>
    </citation>
    <scope>NUCLEOTIDE SEQUENCE</scope>
</reference>
<evidence type="ECO:0000313" key="2">
    <source>
        <dbReference type="EMBL" id="CAI0476451.1"/>
    </source>
</evidence>
<dbReference type="PANTHER" id="PTHR10378">
    <property type="entry name" value="LIM DOMAIN-BINDING PROTEIN"/>
    <property type="match status" value="1"/>
</dbReference>
<feature type="compositionally biased region" description="Polar residues" evidence="1">
    <location>
        <begin position="760"/>
        <end position="775"/>
    </location>
</feature>
<feature type="region of interest" description="Disordered" evidence="1">
    <location>
        <begin position="213"/>
        <end position="234"/>
    </location>
</feature>
<dbReference type="InterPro" id="IPR009292">
    <property type="entry name" value="RRP36"/>
</dbReference>
<feature type="compositionally biased region" description="Basic and acidic residues" evidence="1">
    <location>
        <begin position="380"/>
        <end position="390"/>
    </location>
</feature>
<protein>
    <submittedName>
        <fullName evidence="2">Uncharacterized protein</fullName>
    </submittedName>
</protein>
<gene>
    <name evidence="2" type="ORF">LITE_LOCUS40790</name>
</gene>
<feature type="compositionally biased region" description="Acidic residues" evidence="1">
    <location>
        <begin position="18"/>
        <end position="46"/>
    </location>
</feature>
<dbReference type="EMBL" id="CAMGYJ010000009">
    <property type="protein sequence ID" value="CAI0476451.1"/>
    <property type="molecule type" value="Genomic_DNA"/>
</dbReference>
<dbReference type="AlphaFoldDB" id="A0AAV0Q207"/>
<dbReference type="Pfam" id="PF06102">
    <property type="entry name" value="RRP36"/>
    <property type="match status" value="1"/>
</dbReference>
<feature type="region of interest" description="Disordered" evidence="1">
    <location>
        <begin position="805"/>
        <end position="838"/>
    </location>
</feature>
<keyword evidence="3" id="KW-1185">Reference proteome</keyword>
<accession>A0AAV0Q207</accession>
<comment type="caution">
    <text evidence="2">The sequence shown here is derived from an EMBL/GenBank/DDBJ whole genome shotgun (WGS) entry which is preliminary data.</text>
</comment>
<dbReference type="Pfam" id="PF01803">
    <property type="entry name" value="LIM_bind"/>
    <property type="match status" value="1"/>
</dbReference>
<evidence type="ECO:0000313" key="3">
    <source>
        <dbReference type="Proteomes" id="UP001154282"/>
    </source>
</evidence>
<evidence type="ECO:0000256" key="1">
    <source>
        <dbReference type="SAM" id="MobiDB-lite"/>
    </source>
</evidence>
<name>A0AAV0Q207_9ROSI</name>
<dbReference type="InterPro" id="IPR029005">
    <property type="entry name" value="LIM-bd/SEUSS"/>
</dbReference>
<feature type="region of interest" description="Disordered" evidence="1">
    <location>
        <begin position="1"/>
        <end position="63"/>
    </location>
</feature>
<sequence length="978" mass="110180">MGKPTEELAAPIKTQFPESDDDDEELSSSSSEEEEDEDQEEEEELERELADVTFEELQKARSNGPVEVTCKKPVSRFREVIQAPKKVVRDPRFESLCGTLNVEGYRKRYDFLYESNLPAEKEELKKQLRKSKDPVVVDQLKNRVAWIDKQLKFDTTKQVESSILTEHKKKEREAAKQGKQPFYLKKSEIKKQRLVDKYNKLKATGKLESFIEKRRKKNASKDHRGENAKKGSRRRKILNIQFSKSEQKYVACPSTTRVPAVLFVAVSRSPRDKREMASEAFLDSNYLFAMRCMASAQATGDLMQSMNSGNTLQKEGHFQDAVASFLNSSSCGDIPGSSTTSDSSIVQQESHLTQNRAQPSKRKQQQSGTSQPRLPKKKKSTIDPNKREQLHNQSQAHRRNKTGPRQDTALLQQQAMQQLLLQNPVSLQSQGHHSPLVETLPHRQRRTFQPTQELHEGVDLKQQQQKQVKEYLQQLAVRRTQSHPPAQLFNANSNDISYWRKFVAEYYAPCAKKRWCLSSCDSVGRHAVGVFPQAAMDAWCCELCGSTSGRGFEATFEVLPRLNKIQFETGITDELLFLEMPRECRLPSGSMVLEYGKAVHETVYNQFHIVREGKLRIVFTPNLKISCWEFCSKDHEELLPRSLVTSQVNDFLRTAQEYQTAIDGSGPGKTLPDFQETCHTLLAAGCSLEKNLELQLAGDMGFPKRYIRCLQIAEIVNSMKDLMTFSWQNKTGAIESLKSYTKKFSHTQVQTQEESDSLAKETSQQLSTSHCQGTMNKGKGGAFTNSDQEALSDYGSYGKLLSQASNSAMGRPGEPSYIYKQFNQGPYPKPLRGSPPTESSLVHEHIMKLLQGTSTKSQTLGWSEREVVNHTIDDMLAGLPTISNNMDASCSRNRLSSDVCASTAATSGGSILAGFLGKTRNIWESSSGYADPDFISSNKGRNSLERFGPSNEHDLFRKLLENGTSNGVFGDSMSFGWK</sequence>
<feature type="region of interest" description="Disordered" evidence="1">
    <location>
        <begin position="751"/>
        <end position="784"/>
    </location>
</feature>
<feature type="compositionally biased region" description="Basic and acidic residues" evidence="1">
    <location>
        <begin position="219"/>
        <end position="229"/>
    </location>
</feature>
<organism evidence="2 3">
    <name type="scientific">Linum tenue</name>
    <dbReference type="NCBI Taxonomy" id="586396"/>
    <lineage>
        <taxon>Eukaryota</taxon>
        <taxon>Viridiplantae</taxon>
        <taxon>Streptophyta</taxon>
        <taxon>Embryophyta</taxon>
        <taxon>Tracheophyta</taxon>
        <taxon>Spermatophyta</taxon>
        <taxon>Magnoliopsida</taxon>
        <taxon>eudicotyledons</taxon>
        <taxon>Gunneridae</taxon>
        <taxon>Pentapetalae</taxon>
        <taxon>rosids</taxon>
        <taxon>fabids</taxon>
        <taxon>Malpighiales</taxon>
        <taxon>Linaceae</taxon>
        <taxon>Linum</taxon>
    </lineage>
</organism>